<accession>A0ABP9NNB6</accession>
<reference evidence="5" key="1">
    <citation type="journal article" date="2019" name="Int. J. Syst. Evol. Microbiol.">
        <title>The Global Catalogue of Microorganisms (GCM) 10K type strain sequencing project: providing services to taxonomists for standard genome sequencing and annotation.</title>
        <authorList>
            <consortium name="The Broad Institute Genomics Platform"/>
            <consortium name="The Broad Institute Genome Sequencing Center for Infectious Disease"/>
            <person name="Wu L."/>
            <person name="Ma J."/>
        </authorList>
    </citation>
    <scope>NUCLEOTIDE SEQUENCE [LARGE SCALE GENOMIC DNA]</scope>
    <source>
        <strain evidence="5">JCM 18302</strain>
    </source>
</reference>
<dbReference type="Pfam" id="PF05305">
    <property type="entry name" value="DUF732"/>
    <property type="match status" value="1"/>
</dbReference>
<sequence length="124" mass="12484">MNAKALVALAVLVLTAVVGCGTTTTAGRPAPVEPAATATSPPATTAPPTTAAPSKYTPAEWAFLAAYPTMNPDAALHGGYAICTSLKAGITQPQIIESIRGMAGIDLESAKKVVFAATTCLCPR</sequence>
<name>A0ABP9NNB6_9PSEU</name>
<protein>
    <recommendedName>
        <fullName evidence="3">DUF732 domain-containing protein</fullName>
    </recommendedName>
</protein>
<dbReference type="Proteomes" id="UP001500804">
    <property type="component" value="Unassembled WGS sequence"/>
</dbReference>
<organism evidence="4 5">
    <name type="scientific">Pseudonocardia adelaidensis</name>
    <dbReference type="NCBI Taxonomy" id="648754"/>
    <lineage>
        <taxon>Bacteria</taxon>
        <taxon>Bacillati</taxon>
        <taxon>Actinomycetota</taxon>
        <taxon>Actinomycetes</taxon>
        <taxon>Pseudonocardiales</taxon>
        <taxon>Pseudonocardiaceae</taxon>
        <taxon>Pseudonocardia</taxon>
    </lineage>
</organism>
<feature type="chain" id="PRO_5047281763" description="DUF732 domain-containing protein" evidence="2">
    <location>
        <begin position="21"/>
        <end position="124"/>
    </location>
</feature>
<keyword evidence="5" id="KW-1185">Reference proteome</keyword>
<feature type="domain" description="DUF732" evidence="3">
    <location>
        <begin position="68"/>
        <end position="123"/>
    </location>
</feature>
<keyword evidence="2" id="KW-0732">Signal</keyword>
<feature type="signal peptide" evidence="2">
    <location>
        <begin position="1"/>
        <end position="20"/>
    </location>
</feature>
<evidence type="ECO:0000256" key="2">
    <source>
        <dbReference type="SAM" id="SignalP"/>
    </source>
</evidence>
<evidence type="ECO:0000313" key="4">
    <source>
        <dbReference type="EMBL" id="GAA5120574.1"/>
    </source>
</evidence>
<gene>
    <name evidence="4" type="ORF">GCM10023320_28050</name>
</gene>
<comment type="caution">
    <text evidence="4">The sequence shown here is derived from an EMBL/GenBank/DDBJ whole genome shotgun (WGS) entry which is preliminary data.</text>
</comment>
<evidence type="ECO:0000256" key="1">
    <source>
        <dbReference type="SAM" id="MobiDB-lite"/>
    </source>
</evidence>
<proteinExistence type="predicted"/>
<evidence type="ECO:0000259" key="3">
    <source>
        <dbReference type="Pfam" id="PF05305"/>
    </source>
</evidence>
<feature type="region of interest" description="Disordered" evidence="1">
    <location>
        <begin position="26"/>
        <end position="52"/>
    </location>
</feature>
<dbReference type="InterPro" id="IPR007969">
    <property type="entry name" value="DUF732"/>
</dbReference>
<evidence type="ECO:0000313" key="5">
    <source>
        <dbReference type="Proteomes" id="UP001500804"/>
    </source>
</evidence>
<dbReference type="RefSeq" id="WP_345605450.1">
    <property type="nucleotide sequence ID" value="NZ_BAABJO010000009.1"/>
</dbReference>
<dbReference type="EMBL" id="BAABJO010000009">
    <property type="protein sequence ID" value="GAA5120574.1"/>
    <property type="molecule type" value="Genomic_DNA"/>
</dbReference>
<dbReference type="PROSITE" id="PS51257">
    <property type="entry name" value="PROKAR_LIPOPROTEIN"/>
    <property type="match status" value="1"/>
</dbReference>